<name>A0A511T9B4_MYXFU</name>
<accession>A0A511T9B4</accession>
<evidence type="ECO:0000313" key="2">
    <source>
        <dbReference type="Proteomes" id="UP000321514"/>
    </source>
</evidence>
<organism evidence="1 2">
    <name type="scientific">Myxococcus fulvus</name>
    <dbReference type="NCBI Taxonomy" id="33"/>
    <lineage>
        <taxon>Bacteria</taxon>
        <taxon>Pseudomonadati</taxon>
        <taxon>Myxococcota</taxon>
        <taxon>Myxococcia</taxon>
        <taxon>Myxococcales</taxon>
        <taxon>Cystobacterineae</taxon>
        <taxon>Myxococcaceae</taxon>
        <taxon>Myxococcus</taxon>
    </lineage>
</organism>
<protein>
    <submittedName>
        <fullName evidence="1">Uncharacterized protein</fullName>
    </submittedName>
</protein>
<dbReference type="EMBL" id="BJXR01000036">
    <property type="protein sequence ID" value="GEN10072.1"/>
    <property type="molecule type" value="Genomic_DNA"/>
</dbReference>
<dbReference type="Proteomes" id="UP000321514">
    <property type="component" value="Unassembled WGS sequence"/>
</dbReference>
<dbReference type="AlphaFoldDB" id="A0A511T9B4"/>
<proteinExistence type="predicted"/>
<comment type="caution">
    <text evidence="1">The sequence shown here is derived from an EMBL/GenBank/DDBJ whole genome shotgun (WGS) entry which is preliminary data.</text>
</comment>
<gene>
    <name evidence="1" type="ORF">MFU01_51090</name>
</gene>
<sequence>MTRQVLVSAGLTVERDAAVEEREDVLVSGEVATSHRHGGMLMDGLDVSVRLGQ</sequence>
<evidence type="ECO:0000313" key="1">
    <source>
        <dbReference type="EMBL" id="GEN10072.1"/>
    </source>
</evidence>
<reference evidence="1 2" key="1">
    <citation type="submission" date="2019-07" db="EMBL/GenBank/DDBJ databases">
        <title>Whole genome shotgun sequence of Myxococcus fulvus NBRC 100333.</title>
        <authorList>
            <person name="Hosoyama A."/>
            <person name="Uohara A."/>
            <person name="Ohji S."/>
            <person name="Ichikawa N."/>
        </authorList>
    </citation>
    <scope>NUCLEOTIDE SEQUENCE [LARGE SCALE GENOMIC DNA]</scope>
    <source>
        <strain evidence="1 2">NBRC 100333</strain>
    </source>
</reference>